<evidence type="ECO:0000259" key="3">
    <source>
        <dbReference type="Pfam" id="PF19040"/>
    </source>
</evidence>
<protein>
    <submittedName>
        <fullName evidence="4">Peptidoglycan/LPS O-acetylase OafA/YrhL</fullName>
    </submittedName>
</protein>
<keyword evidence="1" id="KW-0812">Transmembrane</keyword>
<evidence type="ECO:0000259" key="2">
    <source>
        <dbReference type="Pfam" id="PF01757"/>
    </source>
</evidence>
<dbReference type="Pfam" id="PF19040">
    <property type="entry name" value="SGNH"/>
    <property type="match status" value="1"/>
</dbReference>
<feature type="transmembrane region" description="Helical" evidence="1">
    <location>
        <begin position="246"/>
        <end position="264"/>
    </location>
</feature>
<reference evidence="4 5" key="1">
    <citation type="submission" date="2021-01" db="EMBL/GenBank/DDBJ databases">
        <title>Sequencing the genomes of 1000 actinobacteria strains.</title>
        <authorList>
            <person name="Klenk H.-P."/>
        </authorList>
    </citation>
    <scope>NUCLEOTIDE SEQUENCE [LARGE SCALE GENOMIC DNA]</scope>
    <source>
        <strain evidence="4 5">DSM 13057</strain>
    </source>
</reference>
<dbReference type="Proteomes" id="UP000776164">
    <property type="component" value="Unassembled WGS sequence"/>
</dbReference>
<feature type="domain" description="Acyltransferase 3" evidence="2">
    <location>
        <begin position="22"/>
        <end position="352"/>
    </location>
</feature>
<feature type="transmembrane region" description="Helical" evidence="1">
    <location>
        <begin position="186"/>
        <end position="207"/>
    </location>
</feature>
<dbReference type="PANTHER" id="PTHR23028">
    <property type="entry name" value="ACETYLTRANSFERASE"/>
    <property type="match status" value="1"/>
</dbReference>
<dbReference type="InterPro" id="IPR043968">
    <property type="entry name" value="SGNH"/>
</dbReference>
<dbReference type="Pfam" id="PF01757">
    <property type="entry name" value="Acyl_transf_3"/>
    <property type="match status" value="1"/>
</dbReference>
<proteinExistence type="predicted"/>
<evidence type="ECO:0000313" key="5">
    <source>
        <dbReference type="Proteomes" id="UP000776164"/>
    </source>
</evidence>
<feature type="transmembrane region" description="Helical" evidence="1">
    <location>
        <begin position="213"/>
        <end position="234"/>
    </location>
</feature>
<feature type="transmembrane region" description="Helical" evidence="1">
    <location>
        <begin position="88"/>
        <end position="108"/>
    </location>
</feature>
<keyword evidence="1" id="KW-0472">Membrane</keyword>
<keyword evidence="5" id="KW-1185">Reference proteome</keyword>
<dbReference type="EMBL" id="JAFBBU010000001">
    <property type="protein sequence ID" value="MBM7473274.1"/>
    <property type="molecule type" value="Genomic_DNA"/>
</dbReference>
<dbReference type="PANTHER" id="PTHR23028:SF53">
    <property type="entry name" value="ACYL_TRANSF_3 DOMAIN-CONTAINING PROTEIN"/>
    <property type="match status" value="1"/>
</dbReference>
<accession>A0ABS2L8D0</accession>
<gene>
    <name evidence="4" type="ORF">JOE66_002908</name>
</gene>
<dbReference type="InterPro" id="IPR050879">
    <property type="entry name" value="Acyltransferase_3"/>
</dbReference>
<feature type="transmembrane region" description="Helical" evidence="1">
    <location>
        <begin position="161"/>
        <end position="179"/>
    </location>
</feature>
<sequence length="705" mass="75880">MTMTRRQIRENAAIQGGGIRPEIQALRAIAVLSVVVYHLWPVRLPGGFVGVDIFFVISGFLIVAHLMREIDRTGSVQLLVFWARRARRLLPASLLVLAVTGLAVVVAVPTVQWQQFYSEIGASALYVQNWLLAYNAVDYLAAVNAPSPVEHFWSLSVEEQFYLAWPIVIVLLLAVGRLRRALSRRAIVVGVLVVVTAASFFYSVYAVDVTPSAAYFVTTARAWEFGAGGLLALLSHGSLGFRPLRGALVSWLGLAIIAITVFFYSAATPFPGIGAIPPVVGTLLMIWAGSPTGRWSPGALLGLRPAQWVGGVSYSLYLWHWPLIVLVPFVTAQPLDGQARVLILVSAVVLAYITKRFVEEPFRVRTTLTRRTAGRALFVTLGCTVIVALGATLGYCQPFIASYQISAAAAAAIRDNPRCAGAPAALPENQCSQPYAVTTLTTPAYAETDIGRGVQSVDECKQTFDATAVMTCDIGDLATATSTVALVGDSHAGQYLTALDEYGRANHVHFITYLKSWCAGTGAPDVASFGYDVPERMQSCTDWGRSVLASVSQNTAIDAVLFTDYTRSYVEAPPSLGGRPITAGDFETAWQPLLDAGKRVIVIRDLPNADKEDIPACVATHLAQYDPCSQPRASATLDLGQDPLSMAAAQMPSVSFIDLTDDLCDATTCHVVIGGFIVYFGSNHLTQTFSRTLESIVGPQIRSAL</sequence>
<feature type="transmembrane region" description="Helical" evidence="1">
    <location>
        <begin position="46"/>
        <end position="67"/>
    </location>
</feature>
<name>A0ABS2L8D0_9MICO</name>
<organism evidence="4 5">
    <name type="scientific">Subtercola frigoramans</name>
    <dbReference type="NCBI Taxonomy" id="120298"/>
    <lineage>
        <taxon>Bacteria</taxon>
        <taxon>Bacillati</taxon>
        <taxon>Actinomycetota</taxon>
        <taxon>Actinomycetes</taxon>
        <taxon>Micrococcales</taxon>
        <taxon>Microbacteriaceae</taxon>
        <taxon>Subtercola</taxon>
    </lineage>
</organism>
<evidence type="ECO:0000313" key="4">
    <source>
        <dbReference type="EMBL" id="MBM7473274.1"/>
    </source>
</evidence>
<feature type="transmembrane region" description="Helical" evidence="1">
    <location>
        <begin position="21"/>
        <end position="40"/>
    </location>
</feature>
<dbReference type="InterPro" id="IPR002656">
    <property type="entry name" value="Acyl_transf_3_dom"/>
</dbReference>
<feature type="transmembrane region" description="Helical" evidence="1">
    <location>
        <begin position="375"/>
        <end position="395"/>
    </location>
</feature>
<feature type="domain" description="SGNH" evidence="3">
    <location>
        <begin position="460"/>
        <end position="697"/>
    </location>
</feature>
<keyword evidence="1" id="KW-1133">Transmembrane helix</keyword>
<feature type="transmembrane region" description="Helical" evidence="1">
    <location>
        <begin position="308"/>
        <end position="331"/>
    </location>
</feature>
<comment type="caution">
    <text evidence="4">The sequence shown here is derived from an EMBL/GenBank/DDBJ whole genome shotgun (WGS) entry which is preliminary data.</text>
</comment>
<evidence type="ECO:0000256" key="1">
    <source>
        <dbReference type="SAM" id="Phobius"/>
    </source>
</evidence>